<organism evidence="3 4">
    <name type="scientific">Trypanosoma cruzi</name>
    <dbReference type="NCBI Taxonomy" id="5693"/>
    <lineage>
        <taxon>Eukaryota</taxon>
        <taxon>Discoba</taxon>
        <taxon>Euglenozoa</taxon>
        <taxon>Kinetoplastea</taxon>
        <taxon>Metakinetoplastina</taxon>
        <taxon>Trypanosomatida</taxon>
        <taxon>Trypanosomatidae</taxon>
        <taxon>Trypanosoma</taxon>
        <taxon>Schizotrypanum</taxon>
    </lineage>
</organism>
<gene>
    <name evidence="3" type="ORF">C4B63_16g136</name>
</gene>
<dbReference type="VEuPathDB" id="TriTrypDB:TcCL_ESM05226"/>
<dbReference type="Proteomes" id="UP000246121">
    <property type="component" value="Unassembled WGS sequence"/>
</dbReference>
<feature type="transmembrane region" description="Helical" evidence="2">
    <location>
        <begin position="47"/>
        <end position="64"/>
    </location>
</feature>
<keyword evidence="2" id="KW-0812">Transmembrane</keyword>
<name>A0A2V2VLL7_TRYCR</name>
<evidence type="ECO:0000313" key="4">
    <source>
        <dbReference type="Proteomes" id="UP000246121"/>
    </source>
</evidence>
<dbReference type="VEuPathDB" id="TriTrypDB:ECC02_005419"/>
<dbReference type="VEuPathDB" id="TriTrypDB:TcCLB.509769.40"/>
<evidence type="ECO:0000256" key="2">
    <source>
        <dbReference type="SAM" id="Phobius"/>
    </source>
</evidence>
<protein>
    <submittedName>
        <fullName evidence="3">Uncharacterized protein</fullName>
    </submittedName>
</protein>
<reference evidence="3 4" key="1">
    <citation type="journal article" date="2018" name="Microb. Genom.">
        <title>Expanding an expanded genome: long-read sequencing of Trypanosoma cruzi.</title>
        <authorList>
            <person name="Berna L."/>
            <person name="Rodriguez M."/>
            <person name="Chiribao M.L."/>
            <person name="Parodi-Talice A."/>
            <person name="Pita S."/>
            <person name="Rijo G."/>
            <person name="Alvarez-Valin F."/>
            <person name="Robello C."/>
        </authorList>
    </citation>
    <scope>NUCLEOTIDE SEQUENCE [LARGE SCALE GENOMIC DNA]</scope>
    <source>
        <strain evidence="3 4">Dm28c</strain>
    </source>
</reference>
<keyword evidence="2" id="KW-1133">Transmembrane helix</keyword>
<proteinExistence type="predicted"/>
<evidence type="ECO:0000256" key="1">
    <source>
        <dbReference type="SAM" id="MobiDB-lite"/>
    </source>
</evidence>
<feature type="transmembrane region" description="Helical" evidence="2">
    <location>
        <begin position="20"/>
        <end position="41"/>
    </location>
</feature>
<dbReference type="VEuPathDB" id="TriTrypDB:BCY84_02453"/>
<dbReference type="VEuPathDB" id="TriTrypDB:C3747_21g184"/>
<dbReference type="VEuPathDB" id="TriTrypDB:TCSYLVIO_000199"/>
<dbReference type="AlphaFoldDB" id="A0A2V2VLL7"/>
<dbReference type="VEuPathDB" id="TriTrypDB:C3747_248g13"/>
<feature type="compositionally biased region" description="Basic and acidic residues" evidence="1">
    <location>
        <begin position="422"/>
        <end position="433"/>
    </location>
</feature>
<dbReference type="VEuPathDB" id="TriTrypDB:TcBrA4_0137090"/>
<keyword evidence="2" id="KW-0472">Membrane</keyword>
<accession>A0A2V2VLL7</accession>
<feature type="compositionally biased region" description="Polar residues" evidence="1">
    <location>
        <begin position="326"/>
        <end position="387"/>
    </location>
</feature>
<dbReference type="VEuPathDB" id="TriTrypDB:C4B63_16g136"/>
<feature type="region of interest" description="Disordered" evidence="1">
    <location>
        <begin position="326"/>
        <end position="433"/>
    </location>
</feature>
<dbReference type="VEuPathDB" id="TriTrypDB:TcYC6_0032870"/>
<comment type="caution">
    <text evidence="3">The sequence shown here is derived from an EMBL/GenBank/DDBJ whole genome shotgun (WGS) entry which is preliminary data.</text>
</comment>
<evidence type="ECO:0000313" key="3">
    <source>
        <dbReference type="EMBL" id="PWU97327.1"/>
    </source>
</evidence>
<dbReference type="EMBL" id="PRFA01000016">
    <property type="protein sequence ID" value="PWU97327.1"/>
    <property type="molecule type" value="Genomic_DNA"/>
</dbReference>
<sequence>MRKFAGGILFRDKFSRPQLVEFVVLGAIAVASFLLMVFLPISRVYCAIALIIVIICGLRLWRLLPSDRRRVLREAHQMADAMLLARRSTNAATMMALSTQLPPSQAALTQAPFMPLAQCAPSMQSGFGQVAALPTQQLLATSMGFPYRQNQVLMMNSMARRHSSRDLHLTAATSDAVDLHGTAIPTAATSDAVDLHGTAIPTAATSDAVDLHGTAIPAQPMLSTSMAQPSHSSNKRCCRPPWHGRCHSSNKRCCRPPWHSHPHSSNKRCCRPPWHSHPHSSNKRCCRPPWHGRCHSSNKRCCRPPWHSHPTAATSDAVDLHGTLSPQQQQAMLSTSMARPSPQQQQAMLSTSMARPSPQQQQAMLSTSMAQPSPQQQQEMMANTPTQAHPVRFVLQQASRVPEALSPKNQHSTGAGNRLPKQRQDLRSKTQFG</sequence>
<dbReference type="VEuPathDB" id="TriTrypDB:TcG_03521"/>